<name>A0A6V7KRQ6_9HYME</name>
<protein>
    <submittedName>
        <fullName evidence="2">Uncharacterized protein</fullName>
    </submittedName>
</protein>
<proteinExistence type="predicted"/>
<feature type="region of interest" description="Disordered" evidence="1">
    <location>
        <begin position="1"/>
        <end position="20"/>
    </location>
</feature>
<dbReference type="AlphaFoldDB" id="A0A6V7KRQ6"/>
<evidence type="ECO:0000313" key="2">
    <source>
        <dbReference type="EMBL" id="CAD1566354.1"/>
    </source>
</evidence>
<accession>A0A6V7KRQ6</accession>
<gene>
    <name evidence="2" type="ORF">BBRV_LOCUS86024</name>
</gene>
<evidence type="ECO:0000256" key="1">
    <source>
        <dbReference type="SAM" id="MobiDB-lite"/>
    </source>
</evidence>
<dbReference type="EMBL" id="CADCXW020000291">
    <property type="protein sequence ID" value="CAD1566354.1"/>
    <property type="molecule type" value="Genomic_DNA"/>
</dbReference>
<organism evidence="2">
    <name type="scientific">Bracon brevicornis</name>
    <dbReference type="NCBI Taxonomy" id="1563983"/>
    <lineage>
        <taxon>Eukaryota</taxon>
        <taxon>Metazoa</taxon>
        <taxon>Ecdysozoa</taxon>
        <taxon>Arthropoda</taxon>
        <taxon>Hexapoda</taxon>
        <taxon>Insecta</taxon>
        <taxon>Pterygota</taxon>
        <taxon>Neoptera</taxon>
        <taxon>Endopterygota</taxon>
        <taxon>Hymenoptera</taxon>
        <taxon>Apocrita</taxon>
        <taxon>Ichneumonoidea</taxon>
        <taxon>Braconidae</taxon>
        <taxon>Braconinae</taxon>
        <taxon>Bracon</taxon>
    </lineage>
</organism>
<sequence length="143" mass="15551">MANCYAKKNAKQRGTEKQRPNVNVACTEENEKGHTRSGIAFMAGTRLPEVELNGITFILDSGATDHIINREDLASNNDPPQWAINMQASIQAAITSSHSTSSAEISQISTTAQNNSNRIDKILTFLDLDKEGNPLQNTPQPNG</sequence>
<reference evidence="2" key="1">
    <citation type="submission" date="2020-07" db="EMBL/GenBank/DDBJ databases">
        <authorList>
            <person name="Ferguson B K."/>
        </authorList>
    </citation>
    <scope>NUCLEOTIDE SEQUENCE</scope>
    <source>
        <strain evidence="2">L06</strain>
    </source>
</reference>